<dbReference type="InterPro" id="IPR018060">
    <property type="entry name" value="HTH_AraC"/>
</dbReference>
<dbReference type="AlphaFoldDB" id="A0AAE7E681"/>
<dbReference type="RefSeq" id="WP_129010465.1">
    <property type="nucleotide sequence ID" value="NZ_CP053835.1"/>
</dbReference>
<sequence length="270" mass="32053">MFEFKTFKPNIKLQQWVKSYWFVNYDKTNMITNEEKIVLPYDNICLLFIVDSEDDITYSNKSLKSGIYICPPSLDRHTLNLDSNLYYIDVSLYPGVFFKLFGIPVSELEDKLYEINELSLNFDSSIISHLHELKANTLASLNLLDNYLFKIFRDMQEDTLLSNLFELTKNHNLDNFYDQNRLSIRQTQRKVKEFTDMTPKSIERINRFYSTLKLIKSNKSVVDFKEIAVENNFYDQSSFIKEFKFFTGVTPTLFLLHAEDFLQYRCTIFC</sequence>
<dbReference type="SMART" id="SM00342">
    <property type="entry name" value="HTH_ARAC"/>
    <property type="match status" value="1"/>
</dbReference>
<dbReference type="Proteomes" id="UP000503313">
    <property type="component" value="Chromosome"/>
</dbReference>
<name>A0AAE7E681_9BACT</name>
<protein>
    <submittedName>
        <fullName evidence="2">Transcriptional regulator, AraC family</fullName>
    </submittedName>
</protein>
<reference evidence="2 3" key="1">
    <citation type="submission" date="2020-05" db="EMBL/GenBank/DDBJ databases">
        <title>Complete genome sequencing of Campylobacter and Arcobacter type strains.</title>
        <authorList>
            <person name="Miller W.G."/>
            <person name="Yee E."/>
        </authorList>
    </citation>
    <scope>NUCLEOTIDE SEQUENCE [LARGE SCALE GENOMIC DNA]</scope>
    <source>
        <strain evidence="2 3">LMG 25694</strain>
    </source>
</reference>
<dbReference type="GO" id="GO:0043565">
    <property type="term" value="F:sequence-specific DNA binding"/>
    <property type="evidence" value="ECO:0007669"/>
    <property type="project" value="InterPro"/>
</dbReference>
<dbReference type="PROSITE" id="PS01124">
    <property type="entry name" value="HTH_ARAC_FAMILY_2"/>
    <property type="match status" value="1"/>
</dbReference>
<proteinExistence type="predicted"/>
<dbReference type="Gene3D" id="1.10.10.60">
    <property type="entry name" value="Homeodomain-like"/>
    <property type="match status" value="1"/>
</dbReference>
<dbReference type="KEGG" id="adz:ADFLV_0613"/>
<feature type="domain" description="HTH araC/xylS-type" evidence="1">
    <location>
        <begin position="166"/>
        <end position="257"/>
    </location>
</feature>
<organism evidence="2 3">
    <name type="scientific">Arcobacter defluvii</name>
    <dbReference type="NCBI Taxonomy" id="873191"/>
    <lineage>
        <taxon>Bacteria</taxon>
        <taxon>Pseudomonadati</taxon>
        <taxon>Campylobacterota</taxon>
        <taxon>Epsilonproteobacteria</taxon>
        <taxon>Campylobacterales</taxon>
        <taxon>Arcobacteraceae</taxon>
        <taxon>Arcobacter</taxon>
    </lineage>
</organism>
<evidence type="ECO:0000259" key="1">
    <source>
        <dbReference type="PROSITE" id="PS01124"/>
    </source>
</evidence>
<accession>A0AAE7E681</accession>
<dbReference type="Pfam" id="PF20240">
    <property type="entry name" value="DUF6597"/>
    <property type="match status" value="1"/>
</dbReference>
<evidence type="ECO:0000313" key="2">
    <source>
        <dbReference type="EMBL" id="QKF76671.1"/>
    </source>
</evidence>
<keyword evidence="3" id="KW-1185">Reference proteome</keyword>
<dbReference type="GO" id="GO:0003700">
    <property type="term" value="F:DNA-binding transcription factor activity"/>
    <property type="evidence" value="ECO:0007669"/>
    <property type="project" value="InterPro"/>
</dbReference>
<evidence type="ECO:0000313" key="3">
    <source>
        <dbReference type="Proteomes" id="UP000503313"/>
    </source>
</evidence>
<dbReference type="InterPro" id="IPR046532">
    <property type="entry name" value="DUF6597"/>
</dbReference>
<dbReference type="EMBL" id="CP053835">
    <property type="protein sequence ID" value="QKF76671.1"/>
    <property type="molecule type" value="Genomic_DNA"/>
</dbReference>
<gene>
    <name evidence="2" type="ORF">ADFLV_0613</name>
</gene>